<feature type="compositionally biased region" description="Low complexity" evidence="1">
    <location>
        <begin position="188"/>
        <end position="198"/>
    </location>
</feature>
<name>A0A5K7X9N9_9BACT</name>
<organism evidence="2 3">
    <name type="scientific">Lacipirellula parvula</name>
    <dbReference type="NCBI Taxonomy" id="2650471"/>
    <lineage>
        <taxon>Bacteria</taxon>
        <taxon>Pseudomonadati</taxon>
        <taxon>Planctomycetota</taxon>
        <taxon>Planctomycetia</taxon>
        <taxon>Pirellulales</taxon>
        <taxon>Lacipirellulaceae</taxon>
        <taxon>Lacipirellula</taxon>
    </lineage>
</organism>
<protein>
    <submittedName>
        <fullName evidence="2">Uncharacterized protein</fullName>
    </submittedName>
</protein>
<accession>A0A5K7X9N9</accession>
<dbReference type="EMBL" id="AP021861">
    <property type="protein sequence ID" value="BBO31046.1"/>
    <property type="molecule type" value="Genomic_DNA"/>
</dbReference>
<evidence type="ECO:0000256" key="1">
    <source>
        <dbReference type="SAM" id="MobiDB-lite"/>
    </source>
</evidence>
<gene>
    <name evidence="2" type="ORF">PLANPX_0658</name>
</gene>
<dbReference type="Proteomes" id="UP000326837">
    <property type="component" value="Chromosome"/>
</dbReference>
<proteinExistence type="predicted"/>
<dbReference type="RefSeq" id="WP_152097265.1">
    <property type="nucleotide sequence ID" value="NZ_AP021861.1"/>
</dbReference>
<feature type="region of interest" description="Disordered" evidence="1">
    <location>
        <begin position="1"/>
        <end position="206"/>
    </location>
</feature>
<dbReference type="PANTHER" id="PTHR32305:SF15">
    <property type="entry name" value="PROTEIN RHSA-RELATED"/>
    <property type="match status" value="1"/>
</dbReference>
<dbReference type="KEGG" id="lpav:PLANPX_0658"/>
<dbReference type="InterPro" id="IPR050708">
    <property type="entry name" value="T6SS_VgrG/RHS"/>
</dbReference>
<feature type="compositionally biased region" description="Gly residues" evidence="1">
    <location>
        <begin position="28"/>
        <end position="37"/>
    </location>
</feature>
<feature type="compositionally biased region" description="Low complexity" evidence="1">
    <location>
        <begin position="126"/>
        <end position="136"/>
    </location>
</feature>
<feature type="compositionally biased region" description="Gly residues" evidence="1">
    <location>
        <begin position="115"/>
        <end position="125"/>
    </location>
</feature>
<keyword evidence="3" id="KW-1185">Reference proteome</keyword>
<reference evidence="3" key="1">
    <citation type="submission" date="2019-10" db="EMBL/GenBank/DDBJ databases">
        <title>Lacipirellula parvula gen. nov., sp. nov., representing a lineage of planctomycetes widespread in freshwater anoxic habitats, and description of the family Lacipirellulaceae.</title>
        <authorList>
            <person name="Dedysh S.N."/>
            <person name="Kulichevskaya I.S."/>
            <person name="Beletsky A.V."/>
            <person name="Rakitin A.L."/>
            <person name="Mardanov A.V."/>
            <person name="Ivanova A.A."/>
            <person name="Saltykova V.X."/>
            <person name="Rijpstra W.I.C."/>
            <person name="Sinninghe Damste J.S."/>
            <person name="Ravin N.V."/>
        </authorList>
    </citation>
    <scope>NUCLEOTIDE SEQUENCE [LARGE SCALE GENOMIC DNA]</scope>
    <source>
        <strain evidence="3">PX69</strain>
    </source>
</reference>
<evidence type="ECO:0000313" key="2">
    <source>
        <dbReference type="EMBL" id="BBO31046.1"/>
    </source>
</evidence>
<dbReference type="Gene3D" id="2.180.10.10">
    <property type="entry name" value="RHS repeat-associated core"/>
    <property type="match status" value="2"/>
</dbReference>
<dbReference type="PANTHER" id="PTHR32305">
    <property type="match status" value="1"/>
</dbReference>
<feature type="compositionally biased region" description="Low complexity" evidence="1">
    <location>
        <begin position="38"/>
        <end position="114"/>
    </location>
</feature>
<evidence type="ECO:0000313" key="3">
    <source>
        <dbReference type="Proteomes" id="UP000326837"/>
    </source>
</evidence>
<sequence length="2120" mass="231289">MTNFSTNYADPSGDDPLDEFILAMTGSGSDGSSGGSSGSDSSSSDSGSSSTSSSSSSSGSESGSGSGSSSAGSSSSSDSGSSSSSSSGSESSSSGGSSGGSSESSSASSSSSASGSGGSGSGSGSGSDDSSSSEGSSGDGGGEDDPPPNDEGQCGKDASDEPVYYGTGELQLSTTDVSATGGGRALSHSRSYSNRRSNLPLTNGRRWMTRQQPRLLRDNGDNSVIRVVVAPRSIIVFDNVATSGPPEYVGRYGARQMLIRGTAVFKFLDSSGTLWEFHDFEQTAAPQGQLHRVTPPGGALQIEYAYVDGRLDNMQRTTVDGAETVVDKLAYAYSADLIASVTLTQKIGVASEKNLRRAIYTYDADQLQQVDQQEHDGTAWITTGSYHYRYHADGNNLLKLVLSPSAYERAKDNLLNVAAATDSQLKAYADYYYEYDSQGRVNHEEVKGGARAYSFSYERQAKVEDFNKWRTKTIETLPDQSTNTVFANFLGQVLLKERAIGQQKWIEYKVYNDEGRLTEQWTPAAVASYSVSENVLSVSATTDGLIQVTEYGSATTASESTAGDVKGHPKQQKLRKGNSGLEVTLREITYYKHLDLNGRDTYPLAEETVHQSEDGLHPSTTSYEYEWHADVSNPLLSTSQIRQRKTLMPVVTATQQGAATVDSSVQVFDRNGLEVWQRGARGFIRFKKYDQARGVVLQSIEDVDVSLMSDVPSTDGQAWSTPAGWGKHYVTDYAYDVQGRLIQTLGPLHNAIDAEGDEIELRRASWMFYKSDHETWSAQGYQKASDSSVVLVNPVSITRRSTDGMATEAIVAKYDSAPSLLDPDTDDFDVQTDWVRWSRQFYNAQGQLEKSQVYHAIPASGAGTVGTNYDETLYAYDDLGRQARVQAPDGTISRTVFDLLGRSVEAWVGTDDTPTVGAWSPDNTAGANLAKVTSTEFDAGGVGNGLVTQKTHYVDADSGNDRITTFDHDWRGRQVRAIAPSDAEGRVTYTSFSHDNANRVIAVERFLENVGTDELLDKSESRYDNRGRVYQQIRYSIEDGVLGSQMIERTWYDCCGNAIKRQPAGGGAFTKSTYDSLGRDYKTYIGFDFNGESDYAAAASLAQDNLVEQGETIYDSAGNVIATISLRRYHPSSFSVGLLVAGENARADYAATWYDALGRVVTYARYGNQGDDSVGFDRSAIARPTITSSNILVSSSQYDDSGDLTLEVDHAGRTHATMRDNAGRVTRVIQNVVGTGSPRTGTSDQNVAIDTSYGPAGRVATLTALQKNSSDDQVTHYVYGTDQGDGTPEVYRNDLLRAEIYADSDDSEDLSGNGADGLYDRIEYEYNRQGQVIVKKDQNGTCHAFGYDKLGRQVSDEATAFGVGIDQSVVKITTAFDKYGRVGAITSYDALGNEVNQVARQYDGLGQLISEEQAVTGAVAIGVPTVSYQYDYTAVNGEFIRAARRKALVYPNGRALTYDYNSVDGVGLNRVARIRDSASGGSGFVLVEYQYLGLHLPVVTELHKPGVMLTYDPDGNFAYSGLDRFDRVVDHCWFKNLDVGSGDPDAELVHLRYGYDLLGSRVYREDLRAKSHGKHYDELYGYDEAGRLKSMDRGTLNGTRTGLVGGSRKAVLEWELDSPGNWSQFREDVDGTSGWDFTQSRTHSKTNEIASISNWADPQYDHAGNMVAIPRPDDLEDVYRATWDAWGRLVELEEEYSLSSFRPIASYQYDGLNRRSVKVTYTSGTPVEARRYYFSDAWQVLEERVGSSEDAEQQFVWGIRYVDDLVLRDRPTERLYALQDVLFSVVALTDTNAIVQERFSYRPYGHSESLAPDFTSDSGTDYEWEHRFTGRKLDLESGLQINRMRHLHLQLGRWVARDPVGYQGSWPNLYAYANSTPCLATDPSGTVTVHFKEGRVTLSSASVIPLPPRLDGGLGLKSLQSFMNAGWDVDTSAFGANGCSSCSEIGIVQIVKQTANTNSNPANYAHNYSWKVDTPSTTDPTYLYNSDILPGPVRGNPQSTPHLSIEDVPGVIPTYPGLWGTVVVSSFKQEFETYVACVGQAGAPDDIKVTTSTDFGIMSQDLTDISVYGGIHWFHSYNRKANGTYSATRSITNRDARPGAVFESTISGFFHRRILIRALP</sequence>
<dbReference type="InterPro" id="IPR022385">
    <property type="entry name" value="Rhs_assc_core"/>
</dbReference>
<dbReference type="NCBIfam" id="TIGR03696">
    <property type="entry name" value="Rhs_assc_core"/>
    <property type="match status" value="1"/>
</dbReference>